<name>A0ACB8WF80_9TELE</name>
<sequence>TEERVKGRNISAKLRERSVSDMSDGYFEILRESLHKRNHIPSGRQLPRTPPLADVKRHLDFCNEDQSEGCEVNKQCIISLYQDLSDKNKSVVLLLNQQEGTRDEGDNDQNRTFDVHTPVTKTATWSSFEKMKEEKLIKRLQGDLEEVQRLLKKEMMAEELACATKEKAQAELRKFPSCEDLTEWAKVVFEVTSPTTETAHLDLKSLLAEVTEENIQRAAEEKEAELSRMKRMIANKRRKEAEERGQIEKQIASEQLKLHTLMSQLSDLKSELAQEEEAYKALEMQLNTQEAAEIKVEADTPEEPRAAKSQVRRGKERKKAVKSPEKLQDTTNQSKSKKSKRTDQTGVKDDQKTTGETLKAKQKSGAATGSVKAARGPQKKAEEGSDSPVRAARGRRKPAGSAQAATSQPKNQSKTDEARPTKQAAPSRGRQKAAVAAEEAQNAGLRRSKRIASRR</sequence>
<feature type="non-terminal residue" evidence="1">
    <location>
        <position position="1"/>
    </location>
</feature>
<keyword evidence="2" id="KW-1185">Reference proteome</keyword>
<evidence type="ECO:0000313" key="2">
    <source>
        <dbReference type="Proteomes" id="UP000831701"/>
    </source>
</evidence>
<organism evidence="1 2">
    <name type="scientific">Scortum barcoo</name>
    <name type="common">barcoo grunter</name>
    <dbReference type="NCBI Taxonomy" id="214431"/>
    <lineage>
        <taxon>Eukaryota</taxon>
        <taxon>Metazoa</taxon>
        <taxon>Chordata</taxon>
        <taxon>Craniata</taxon>
        <taxon>Vertebrata</taxon>
        <taxon>Euteleostomi</taxon>
        <taxon>Actinopterygii</taxon>
        <taxon>Neopterygii</taxon>
        <taxon>Teleostei</taxon>
        <taxon>Neoteleostei</taxon>
        <taxon>Acanthomorphata</taxon>
        <taxon>Eupercaria</taxon>
        <taxon>Centrarchiformes</taxon>
        <taxon>Terapontoidei</taxon>
        <taxon>Terapontidae</taxon>
        <taxon>Scortum</taxon>
    </lineage>
</organism>
<reference evidence="1" key="1">
    <citation type="submission" date="2022-04" db="EMBL/GenBank/DDBJ databases">
        <title>Jade perch genome.</title>
        <authorList>
            <person name="Chao B."/>
        </authorList>
    </citation>
    <scope>NUCLEOTIDE SEQUENCE</scope>
    <source>
        <strain evidence="1">CB-2022</strain>
    </source>
</reference>
<protein>
    <submittedName>
        <fullName evidence="1">Uncharacterized protein</fullName>
    </submittedName>
</protein>
<proteinExistence type="predicted"/>
<dbReference type="Proteomes" id="UP000831701">
    <property type="component" value="Chromosome 11"/>
</dbReference>
<gene>
    <name evidence="1" type="ORF">L3Q82_009944</name>
</gene>
<comment type="caution">
    <text evidence="1">The sequence shown here is derived from an EMBL/GenBank/DDBJ whole genome shotgun (WGS) entry which is preliminary data.</text>
</comment>
<evidence type="ECO:0000313" key="1">
    <source>
        <dbReference type="EMBL" id="KAI3366118.1"/>
    </source>
</evidence>
<accession>A0ACB8WF80</accession>
<dbReference type="EMBL" id="CM041541">
    <property type="protein sequence ID" value="KAI3366118.1"/>
    <property type="molecule type" value="Genomic_DNA"/>
</dbReference>